<feature type="region of interest" description="Disordered" evidence="1">
    <location>
        <begin position="54"/>
        <end position="94"/>
    </location>
</feature>
<name>A0AAV5ML71_9ROSI</name>
<reference evidence="3 4" key="1">
    <citation type="journal article" date="2021" name="Commun. Biol.">
        <title>The genome of Shorea leprosula (Dipterocarpaceae) highlights the ecological relevance of drought in aseasonal tropical rainforests.</title>
        <authorList>
            <person name="Ng K.K.S."/>
            <person name="Kobayashi M.J."/>
            <person name="Fawcett J.A."/>
            <person name="Hatakeyama M."/>
            <person name="Paape T."/>
            <person name="Ng C.H."/>
            <person name="Ang C.C."/>
            <person name="Tnah L.H."/>
            <person name="Lee C.T."/>
            <person name="Nishiyama T."/>
            <person name="Sese J."/>
            <person name="O'Brien M.J."/>
            <person name="Copetti D."/>
            <person name="Mohd Noor M.I."/>
            <person name="Ong R.C."/>
            <person name="Putra M."/>
            <person name="Sireger I.Z."/>
            <person name="Indrioko S."/>
            <person name="Kosugi Y."/>
            <person name="Izuno A."/>
            <person name="Isagi Y."/>
            <person name="Lee S.L."/>
            <person name="Shimizu K.K."/>
        </authorList>
    </citation>
    <scope>NUCLEOTIDE SEQUENCE [LARGE SCALE GENOMIC DNA]</scope>
    <source>
        <strain evidence="3">214</strain>
    </source>
</reference>
<dbReference type="Proteomes" id="UP001054252">
    <property type="component" value="Unassembled WGS sequence"/>
</dbReference>
<feature type="compositionally biased region" description="Polar residues" evidence="1">
    <location>
        <begin position="72"/>
        <end position="84"/>
    </location>
</feature>
<evidence type="ECO:0000256" key="1">
    <source>
        <dbReference type="SAM" id="MobiDB-lite"/>
    </source>
</evidence>
<organism evidence="3 4">
    <name type="scientific">Rubroshorea leprosula</name>
    <dbReference type="NCBI Taxonomy" id="152421"/>
    <lineage>
        <taxon>Eukaryota</taxon>
        <taxon>Viridiplantae</taxon>
        <taxon>Streptophyta</taxon>
        <taxon>Embryophyta</taxon>
        <taxon>Tracheophyta</taxon>
        <taxon>Spermatophyta</taxon>
        <taxon>Magnoliopsida</taxon>
        <taxon>eudicotyledons</taxon>
        <taxon>Gunneridae</taxon>
        <taxon>Pentapetalae</taxon>
        <taxon>rosids</taxon>
        <taxon>malvids</taxon>
        <taxon>Malvales</taxon>
        <taxon>Dipterocarpaceae</taxon>
        <taxon>Rubroshorea</taxon>
    </lineage>
</organism>
<keyword evidence="4" id="KW-1185">Reference proteome</keyword>
<feature type="region of interest" description="Disordered" evidence="1">
    <location>
        <begin position="1"/>
        <end position="22"/>
    </location>
</feature>
<evidence type="ECO:0000259" key="2">
    <source>
        <dbReference type="Pfam" id="PF24626"/>
    </source>
</evidence>
<proteinExistence type="predicted"/>
<accession>A0AAV5ML71</accession>
<sequence length="94" mass="10519">MCKERFPAQRRSKLQPRGDGPFQVITRINDNAYKLELPGEYNVSATFNVSDLSPFDVGDDLRTNPFKERGNDGNQDDSISTTSCDPLHTQGPVM</sequence>
<dbReference type="Pfam" id="PF24626">
    <property type="entry name" value="SH3_Tf2-1"/>
    <property type="match status" value="1"/>
</dbReference>
<dbReference type="AlphaFoldDB" id="A0AAV5ML71"/>
<comment type="caution">
    <text evidence="3">The sequence shown here is derived from an EMBL/GenBank/DDBJ whole genome shotgun (WGS) entry which is preliminary data.</text>
</comment>
<protein>
    <recommendedName>
        <fullName evidence="2">Tf2-1-like SH3-like domain-containing protein</fullName>
    </recommendedName>
</protein>
<feature type="domain" description="Tf2-1-like SH3-like" evidence="2">
    <location>
        <begin position="3"/>
        <end position="55"/>
    </location>
</feature>
<dbReference type="InterPro" id="IPR056924">
    <property type="entry name" value="SH3_Tf2-1"/>
</dbReference>
<evidence type="ECO:0000313" key="4">
    <source>
        <dbReference type="Proteomes" id="UP001054252"/>
    </source>
</evidence>
<evidence type="ECO:0000313" key="3">
    <source>
        <dbReference type="EMBL" id="GKV50650.1"/>
    </source>
</evidence>
<dbReference type="EMBL" id="BPVZ01000384">
    <property type="protein sequence ID" value="GKV50650.1"/>
    <property type="molecule type" value="Genomic_DNA"/>
</dbReference>
<gene>
    <name evidence="3" type="ORF">SLEP1_g57351</name>
</gene>
<feature type="compositionally biased region" description="Basic and acidic residues" evidence="1">
    <location>
        <begin position="59"/>
        <end position="71"/>
    </location>
</feature>